<comment type="catalytic activity">
    <reaction evidence="8 9">
        <text>D-glyceraldehyde 3-phosphate = dihydroxyacetone phosphate</text>
        <dbReference type="Rhea" id="RHEA:18585"/>
        <dbReference type="ChEBI" id="CHEBI:57642"/>
        <dbReference type="ChEBI" id="CHEBI:59776"/>
        <dbReference type="EC" id="5.3.1.1"/>
    </reaction>
</comment>
<dbReference type="EC" id="5.3.1.1" evidence="8 9"/>
<protein>
    <recommendedName>
        <fullName evidence="8 9">Triosephosphate isomerase</fullName>
        <shortName evidence="8">TIM</shortName>
        <shortName evidence="8">TPI</shortName>
        <ecNumber evidence="8 9">5.3.1.1</ecNumber>
    </recommendedName>
    <alternativeName>
        <fullName evidence="8">Triose-phosphate isomerase</fullName>
    </alternativeName>
</protein>
<dbReference type="Gene3D" id="3.20.20.70">
    <property type="entry name" value="Aldolase class I"/>
    <property type="match status" value="1"/>
</dbReference>
<dbReference type="InterPro" id="IPR022896">
    <property type="entry name" value="TrioseP_Isoase_bac/euk"/>
</dbReference>
<dbReference type="STRING" id="96773.Tchl_2934"/>
<dbReference type="GO" id="GO:0006096">
    <property type="term" value="P:glycolytic process"/>
    <property type="evidence" value="ECO:0007669"/>
    <property type="project" value="UniProtKB-UniRule"/>
</dbReference>
<dbReference type="AlphaFoldDB" id="A0A1H5VKE2"/>
<evidence type="ECO:0000313" key="11">
    <source>
        <dbReference type="Proteomes" id="UP000185739"/>
    </source>
</evidence>
<evidence type="ECO:0000256" key="1">
    <source>
        <dbReference type="ARBA" id="ARBA00004680"/>
    </source>
</evidence>
<name>A0A1H5VKE2_9RHOO</name>
<dbReference type="KEGG" id="tcl:Tchl_2934"/>
<dbReference type="HAMAP" id="MF_00147_B">
    <property type="entry name" value="TIM_B"/>
    <property type="match status" value="1"/>
</dbReference>
<dbReference type="InterPro" id="IPR020861">
    <property type="entry name" value="Triosephosphate_isomerase_AS"/>
</dbReference>
<evidence type="ECO:0000256" key="6">
    <source>
        <dbReference type="ARBA" id="ARBA00023152"/>
    </source>
</evidence>
<feature type="active site" description="Proton acceptor" evidence="8">
    <location>
        <position position="160"/>
    </location>
</feature>
<evidence type="ECO:0000256" key="5">
    <source>
        <dbReference type="ARBA" id="ARBA00022490"/>
    </source>
</evidence>
<evidence type="ECO:0000256" key="7">
    <source>
        <dbReference type="ARBA" id="ARBA00023235"/>
    </source>
</evidence>
<dbReference type="OrthoDB" id="9809429at2"/>
<dbReference type="InterPro" id="IPR035990">
    <property type="entry name" value="TIM_sf"/>
</dbReference>
<comment type="pathway">
    <text evidence="8 9">Carbohydrate biosynthesis; gluconeogenesis.</text>
</comment>
<dbReference type="GO" id="GO:0046166">
    <property type="term" value="P:glyceraldehyde-3-phosphate biosynthetic process"/>
    <property type="evidence" value="ECO:0007669"/>
    <property type="project" value="TreeGrafter"/>
</dbReference>
<dbReference type="PROSITE" id="PS51440">
    <property type="entry name" value="TIM_2"/>
    <property type="match status" value="1"/>
</dbReference>
<keyword evidence="4 8" id="KW-0312">Gluconeogenesis</keyword>
<comment type="pathway">
    <text evidence="2">Carbohydrate metabolism; erythritol degradation.</text>
</comment>
<feature type="binding site" evidence="8">
    <location>
        <begin position="225"/>
        <end position="226"/>
    </location>
    <ligand>
        <name>substrate</name>
    </ligand>
</feature>
<sequence length="245" mass="25074">MIRLVAGNWKMNGSLVANRVLLDQLEASPGVEVAVCVPYPYLAQLQQRPGGLALGAQDVSEYAAGAYTGEVSASMLAEFGCRYVIVGHSERRALFGEQDVTVGRKARAALAAGVVPIVCVGETLAERDAGRVMAVIGRQLAAVLEVLGVAAMASVVLAYEPVWAIGSGSSASAEQVAEVHGGIRAWLVAHGVEAESVRILYGGSVKPGNAREIFAVADVDGGLIGGASLVAVDFMAICGAAADPA</sequence>
<evidence type="ECO:0000256" key="2">
    <source>
        <dbReference type="ARBA" id="ARBA00004939"/>
    </source>
</evidence>
<dbReference type="RefSeq" id="WP_075149063.1">
    <property type="nucleotide sequence ID" value="NZ_CP018839.1"/>
</dbReference>
<dbReference type="GO" id="GO:0005829">
    <property type="term" value="C:cytosol"/>
    <property type="evidence" value="ECO:0007669"/>
    <property type="project" value="TreeGrafter"/>
</dbReference>
<dbReference type="EMBL" id="CP018839">
    <property type="protein sequence ID" value="APR05749.1"/>
    <property type="molecule type" value="Genomic_DNA"/>
</dbReference>
<dbReference type="GO" id="GO:0019563">
    <property type="term" value="P:glycerol catabolic process"/>
    <property type="evidence" value="ECO:0007669"/>
    <property type="project" value="TreeGrafter"/>
</dbReference>
<dbReference type="UniPathway" id="UPA00109">
    <property type="reaction ID" value="UER00189"/>
</dbReference>
<dbReference type="Proteomes" id="UP000185739">
    <property type="component" value="Chromosome"/>
</dbReference>
<dbReference type="PANTHER" id="PTHR21139:SF42">
    <property type="entry name" value="TRIOSEPHOSPHATE ISOMERASE"/>
    <property type="match status" value="1"/>
</dbReference>
<reference evidence="10 11" key="1">
    <citation type="submission" date="2016-12" db="EMBL/GenBank/DDBJ databases">
        <title>Complete genome sequence of Thauera chlorobenzoica, a Betaproteobacterium degrading haloaromatics anaerobically to CO2 and halides.</title>
        <authorList>
            <person name="Goris T."/>
            <person name="Mergelsberg M."/>
            <person name="Boll M."/>
        </authorList>
    </citation>
    <scope>NUCLEOTIDE SEQUENCE [LARGE SCALE GENOMIC DNA]</scope>
    <source>
        <strain evidence="10 11">3CB1</strain>
    </source>
</reference>
<comment type="subcellular location">
    <subcellularLocation>
        <location evidence="8 9">Cytoplasm</location>
    </subcellularLocation>
</comment>
<comment type="similarity">
    <text evidence="3 8 9">Belongs to the triosephosphate isomerase family.</text>
</comment>
<dbReference type="NCBIfam" id="TIGR00419">
    <property type="entry name" value="tim"/>
    <property type="match status" value="1"/>
</dbReference>
<feature type="active site" description="Electrophile" evidence="8">
    <location>
        <position position="88"/>
    </location>
</feature>
<keyword evidence="11" id="KW-1185">Reference proteome</keyword>
<comment type="pathway">
    <text evidence="1 8 9">Carbohydrate degradation; glycolysis; D-glyceraldehyde 3-phosphate from glycerone phosphate: step 1/1.</text>
</comment>
<dbReference type="FunFam" id="3.20.20.70:FF:000016">
    <property type="entry name" value="Triosephosphate isomerase"/>
    <property type="match status" value="1"/>
</dbReference>
<gene>
    <name evidence="8" type="primary">tpiA</name>
    <name evidence="10" type="ORF">Tchl_2934</name>
</gene>
<proteinExistence type="inferred from homology"/>
<dbReference type="GO" id="GO:0004807">
    <property type="term" value="F:triose-phosphate isomerase activity"/>
    <property type="evidence" value="ECO:0007669"/>
    <property type="project" value="UniProtKB-UniRule"/>
</dbReference>
<feature type="binding site" evidence="8">
    <location>
        <begin position="8"/>
        <end position="10"/>
    </location>
    <ligand>
        <name>substrate</name>
    </ligand>
</feature>
<organism evidence="10 11">
    <name type="scientific">Thauera chlorobenzoica</name>
    <dbReference type="NCBI Taxonomy" id="96773"/>
    <lineage>
        <taxon>Bacteria</taxon>
        <taxon>Pseudomonadati</taxon>
        <taxon>Pseudomonadota</taxon>
        <taxon>Betaproteobacteria</taxon>
        <taxon>Rhodocyclales</taxon>
        <taxon>Zoogloeaceae</taxon>
        <taxon>Thauera</taxon>
    </lineage>
</organism>
<dbReference type="PANTHER" id="PTHR21139">
    <property type="entry name" value="TRIOSEPHOSPHATE ISOMERASE"/>
    <property type="match status" value="1"/>
</dbReference>
<dbReference type="PROSITE" id="PS00171">
    <property type="entry name" value="TIM_1"/>
    <property type="match status" value="1"/>
</dbReference>
<dbReference type="Pfam" id="PF00121">
    <property type="entry name" value="TIM"/>
    <property type="match status" value="1"/>
</dbReference>
<comment type="subunit">
    <text evidence="8 9">Homodimer.</text>
</comment>
<dbReference type="UniPathway" id="UPA00138"/>
<evidence type="ECO:0000256" key="3">
    <source>
        <dbReference type="ARBA" id="ARBA00007422"/>
    </source>
</evidence>
<dbReference type="SUPFAM" id="SSF51351">
    <property type="entry name" value="Triosephosphate isomerase (TIM)"/>
    <property type="match status" value="1"/>
</dbReference>
<feature type="binding site" evidence="8">
    <location>
        <position position="166"/>
    </location>
    <ligand>
        <name>substrate</name>
    </ligand>
</feature>
<dbReference type="CDD" id="cd00311">
    <property type="entry name" value="TIM"/>
    <property type="match status" value="1"/>
</dbReference>
<comment type="function">
    <text evidence="8">Involved in the gluconeogenesis. Catalyzes stereospecifically the conversion of dihydroxyacetone phosphate (DHAP) to D-glyceraldehyde-3-phosphate (G3P).</text>
</comment>
<keyword evidence="7 8" id="KW-0413">Isomerase</keyword>
<evidence type="ECO:0000256" key="9">
    <source>
        <dbReference type="RuleBase" id="RU363013"/>
    </source>
</evidence>
<evidence type="ECO:0000256" key="4">
    <source>
        <dbReference type="ARBA" id="ARBA00022432"/>
    </source>
</evidence>
<keyword evidence="6 8" id="KW-0324">Glycolysis</keyword>
<dbReference type="InterPro" id="IPR013785">
    <property type="entry name" value="Aldolase_TIM"/>
</dbReference>
<evidence type="ECO:0000256" key="8">
    <source>
        <dbReference type="HAMAP-Rule" id="MF_00147"/>
    </source>
</evidence>
<keyword evidence="5 8" id="KW-0963">Cytoplasm</keyword>
<evidence type="ECO:0000313" key="10">
    <source>
        <dbReference type="EMBL" id="APR05749.1"/>
    </source>
</evidence>
<dbReference type="InterPro" id="IPR000652">
    <property type="entry name" value="Triosephosphate_isomerase"/>
</dbReference>
<dbReference type="GO" id="GO:0006094">
    <property type="term" value="P:gluconeogenesis"/>
    <property type="evidence" value="ECO:0007669"/>
    <property type="project" value="UniProtKB-UniRule"/>
</dbReference>
<accession>A0A1H5VKE2</accession>
<feature type="binding site" evidence="8">
    <location>
        <position position="204"/>
    </location>
    <ligand>
        <name>substrate</name>
    </ligand>
</feature>